<accession>A0A939F2L6</accession>
<dbReference type="AlphaFoldDB" id="A0A939F2L6"/>
<comment type="caution">
    <text evidence="4">The sequence shown here is derived from an EMBL/GenBank/DDBJ whole genome shotgun (WGS) entry which is preliminary data.</text>
</comment>
<evidence type="ECO:0000313" key="5">
    <source>
        <dbReference type="Proteomes" id="UP000664167"/>
    </source>
</evidence>
<dbReference type="EMBL" id="JAFLRJ010000048">
    <property type="protein sequence ID" value="MBO0511386.1"/>
    <property type="molecule type" value="Genomic_DNA"/>
</dbReference>
<dbReference type="InterPro" id="IPR058882">
    <property type="entry name" value="PglZ_C"/>
</dbReference>
<dbReference type="InterPro" id="IPR058881">
    <property type="entry name" value="PglZ_2nd"/>
</dbReference>
<proteinExistence type="predicted"/>
<evidence type="ECO:0000259" key="3">
    <source>
        <dbReference type="Pfam" id="PF25863"/>
    </source>
</evidence>
<dbReference type="Pfam" id="PF08665">
    <property type="entry name" value="PglZ"/>
    <property type="match status" value="1"/>
</dbReference>
<gene>
    <name evidence="4" type="primary">pglZ</name>
    <name evidence="4" type="ORF">J0695_06130</name>
</gene>
<evidence type="ECO:0000256" key="1">
    <source>
        <dbReference type="SAM" id="MobiDB-lite"/>
    </source>
</evidence>
<feature type="region of interest" description="Disordered" evidence="1">
    <location>
        <begin position="676"/>
        <end position="709"/>
    </location>
</feature>
<reference evidence="4" key="1">
    <citation type="submission" date="2021-03" db="EMBL/GenBank/DDBJ databases">
        <title>Streptomyces poriferae sp. nov., a novel marine sponge-derived Actinobacteria species with anti-MRSA activity.</title>
        <authorList>
            <person name="Sandoval-Powers M."/>
            <person name="Kralova S."/>
            <person name="Nguyen G.-S."/>
            <person name="Fawwal D."/>
            <person name="Degnes K."/>
            <person name="Klinkenberg G."/>
            <person name="Sletta H."/>
            <person name="Wentzel A."/>
            <person name="Liles M.R."/>
        </authorList>
    </citation>
    <scope>NUCLEOTIDE SEQUENCE</scope>
    <source>
        <strain evidence="4">DSM 41794</strain>
    </source>
</reference>
<keyword evidence="5" id="KW-1185">Reference proteome</keyword>
<feature type="domain" description="Alkaline phosphatase-like protein PglZ second" evidence="2">
    <location>
        <begin position="191"/>
        <end position="335"/>
    </location>
</feature>
<organism evidence="4 5">
    <name type="scientific">Streptomyces beijiangensis</name>
    <dbReference type="NCBI Taxonomy" id="163361"/>
    <lineage>
        <taxon>Bacteria</taxon>
        <taxon>Bacillati</taxon>
        <taxon>Actinomycetota</taxon>
        <taxon>Actinomycetes</taxon>
        <taxon>Kitasatosporales</taxon>
        <taxon>Streptomycetaceae</taxon>
        <taxon>Streptomyces</taxon>
    </lineage>
</organism>
<protein>
    <submittedName>
        <fullName evidence="4">BREX-2 system phosphatase PglZ</fullName>
    </submittedName>
</protein>
<evidence type="ECO:0000259" key="2">
    <source>
        <dbReference type="Pfam" id="PF25861"/>
    </source>
</evidence>
<name>A0A939F2L6_9ACTN</name>
<dbReference type="Pfam" id="PF25861">
    <property type="entry name" value="PglZ_2nd"/>
    <property type="match status" value="1"/>
</dbReference>
<sequence>MTTARPVAGRRAIEVLLETELPHAPGQRLVLVDAVWDSSEKDTEFTVRVGDVRRRVVVTDQNSPLGIADAWHQHRLRATAGEGGSDHDDSVLVVTGTVPPDQLGWDLRAYAVHRHPLAVNRAEIVTQLFGAADLDPRMLGEHWLLDALLDAEPLDGWPPVGSVLTRDRAVCALLAARLGLGDTSADTLDLDADTLFGWTRTPTGPARFAALAESERRGLTTWLTQAVGPAAPTLLVLAAEGRGADALPLGALASAALASPAAEAAGFALGTLFGPDLASFDTLRPFAEAATGVLTRWIAQAEGNSAAHPQARPRVLAVLERADRLAAEGRLAPQVSGDRLLPSGYVSRLRALAAALDHRGEPTPAAAERALLELADHQLAAFHAESTETARTAVRLVRWLATPHRQAQSVAQAVQDHLASTSWVDLALGVLAEGDGSRDAHVGEAYRRLIGAVQARRRNLDEQCAALLAPWAETAAQQAPGGALLIEDVLAKTAAPLAKDGGRPLIVVLDGMSADVAVRIAAELDQRVWTEVVPASQPGTVPQRRAAVSMLPSITRVSRASLLCGRPCEGGQSVERSGFTTLWNKRHRTSQLFHKGGYEGLPGHRLAPEFVQALASDDVVAVVVNTIDDALSSGRESTSGRWGIRDIGKLPDLLNAARDYGRPVLIVSDHGHMVDRTERNNQPSEAPGVRGARWRTGTPRDGEVALSGPRVLTDGGHAVAAWRDDVRYTARQAGYHGGASLAEITVPVITLVPVGAALPSGWSLLPPESTEPAWWSTHRHLSPDSAPAPAETGVHAAYPLRHAQPPEPVGRSGLGKRIVGSPPYRTQRDFVRLPPADKAVAAVLDALLAAGGKLSPGAVAAAAQAATGKSQRNPERFATVLERLLNIDGYPVLQLIESGRTVQLDKALLQQQFLGDTA</sequence>
<dbReference type="NCBIfam" id="NF033446">
    <property type="entry name" value="BREX_PglZ_2"/>
    <property type="match status" value="1"/>
</dbReference>
<dbReference type="Pfam" id="PF25863">
    <property type="entry name" value="PglZ_C"/>
    <property type="match status" value="1"/>
</dbReference>
<evidence type="ECO:0000313" key="4">
    <source>
        <dbReference type="EMBL" id="MBO0511386.1"/>
    </source>
</evidence>
<feature type="domain" description="Alkaline phosphatase-like protein PglZ C-terminal" evidence="3">
    <location>
        <begin position="813"/>
        <end position="913"/>
    </location>
</feature>
<dbReference type="RefSeq" id="WP_206960807.1">
    <property type="nucleotide sequence ID" value="NZ_BAAAJJ010000001.1"/>
</dbReference>
<dbReference type="Proteomes" id="UP000664167">
    <property type="component" value="Unassembled WGS sequence"/>
</dbReference>
<dbReference type="InterPro" id="IPR047992">
    <property type="entry name" value="BREX_PglZ"/>
</dbReference>